<dbReference type="Proteomes" id="UP000288758">
    <property type="component" value="Chromosome"/>
</dbReference>
<protein>
    <submittedName>
        <fullName evidence="3">Ig family protein</fullName>
    </submittedName>
</protein>
<accession>A0A410RZX5</accession>
<dbReference type="Pfam" id="PF05345">
    <property type="entry name" value="He_PIG"/>
    <property type="match status" value="3"/>
</dbReference>
<keyword evidence="2" id="KW-0732">Signal</keyword>
<evidence type="ECO:0000313" key="4">
    <source>
        <dbReference type="Proteomes" id="UP000288758"/>
    </source>
</evidence>
<evidence type="ECO:0000313" key="3">
    <source>
        <dbReference type="EMBL" id="QAT87497.1"/>
    </source>
</evidence>
<dbReference type="Gene3D" id="2.60.40.10">
    <property type="entry name" value="Immunoglobulins"/>
    <property type="match status" value="3"/>
</dbReference>
<sequence length="372" mass="37528">MRKLLAALMSATLLAAGACTFAPDLSRFAACDGPGGCPSGTSCLASENRCLPACGEGGRCDGLDEDPDTNAETDAGTADGGEGADAGTGPVGDPDAGEADAGSEDAGPVEPLALESSVLTEGIESVAYSAQLQARGGTPPYQFTATAQLPTGLALDTAGRISGTPTRAGELVLPVEVSDRSVPTKRASASLRLPVRPLLRVAGPEPLADAVNNRAYAERISATGGKAPYSFALAPRQSLPAGLTLAANGTLGGTTTQAGRTEFTVVVTDSDTPPQTTTGTLSITLTEAGLGLKVLSRAVPGGRVGSDYSYTVRVSGTGTWSLKDGALPPGILLDTGNGVLSGKPMTQGDFTFRLGVADLLFSDERAYTLHVD</sequence>
<evidence type="ECO:0000256" key="2">
    <source>
        <dbReference type="SAM" id="SignalP"/>
    </source>
</evidence>
<dbReference type="PROSITE" id="PS51257">
    <property type="entry name" value="PROKAR_LIPOPROTEIN"/>
    <property type="match status" value="1"/>
</dbReference>
<feature type="compositionally biased region" description="Gly residues" evidence="1">
    <location>
        <begin position="78"/>
        <end position="90"/>
    </location>
</feature>
<dbReference type="PANTHER" id="PTHR37494:SF1">
    <property type="entry name" value="STAPHYLOCOCCUS AUREUS SURFACE PROTEIN A"/>
    <property type="match status" value="1"/>
</dbReference>
<organism evidence="3 4">
    <name type="scientific">Corallococcus coralloides</name>
    <name type="common">Myxococcus coralloides</name>
    <dbReference type="NCBI Taxonomy" id="184914"/>
    <lineage>
        <taxon>Bacteria</taxon>
        <taxon>Pseudomonadati</taxon>
        <taxon>Myxococcota</taxon>
        <taxon>Myxococcia</taxon>
        <taxon>Myxococcales</taxon>
        <taxon>Cystobacterineae</taxon>
        <taxon>Myxococcaceae</taxon>
        <taxon>Corallococcus</taxon>
    </lineage>
</organism>
<dbReference type="EMBL" id="CP034669">
    <property type="protein sequence ID" value="QAT87497.1"/>
    <property type="molecule type" value="Genomic_DNA"/>
</dbReference>
<dbReference type="InterPro" id="IPR015919">
    <property type="entry name" value="Cadherin-like_sf"/>
</dbReference>
<proteinExistence type="predicted"/>
<gene>
    <name evidence="3" type="ORF">EJ065_5967</name>
</gene>
<feature type="chain" id="PRO_5019384859" evidence="2">
    <location>
        <begin position="23"/>
        <end position="372"/>
    </location>
</feature>
<feature type="signal peptide" evidence="2">
    <location>
        <begin position="1"/>
        <end position="22"/>
    </location>
</feature>
<feature type="region of interest" description="Disordered" evidence="1">
    <location>
        <begin position="65"/>
        <end position="108"/>
    </location>
</feature>
<evidence type="ECO:0000256" key="1">
    <source>
        <dbReference type="SAM" id="MobiDB-lite"/>
    </source>
</evidence>
<name>A0A410RZX5_CORCK</name>
<dbReference type="RefSeq" id="WP_128798836.1">
    <property type="nucleotide sequence ID" value="NZ_CP034669.1"/>
</dbReference>
<dbReference type="GO" id="GO:0005509">
    <property type="term" value="F:calcium ion binding"/>
    <property type="evidence" value="ECO:0007669"/>
    <property type="project" value="InterPro"/>
</dbReference>
<dbReference type="AlphaFoldDB" id="A0A410RZX5"/>
<dbReference type="SUPFAM" id="SSF49313">
    <property type="entry name" value="Cadherin-like"/>
    <property type="match status" value="2"/>
</dbReference>
<dbReference type="InterPro" id="IPR013783">
    <property type="entry name" value="Ig-like_fold"/>
</dbReference>
<dbReference type="PANTHER" id="PTHR37494">
    <property type="entry name" value="HEMAGGLUTININ"/>
    <property type="match status" value="1"/>
</dbReference>
<dbReference type="GO" id="GO:0016020">
    <property type="term" value="C:membrane"/>
    <property type="evidence" value="ECO:0007669"/>
    <property type="project" value="InterPro"/>
</dbReference>
<reference evidence="3 4" key="1">
    <citation type="submission" date="2018-12" db="EMBL/GenBank/DDBJ databases">
        <title>Complete Genome Sequence of the Corallopyronin A producing Myxobacterium Corallococcus coralloides B035.</title>
        <authorList>
            <person name="Bouhired S.M."/>
            <person name="Rupp O."/>
            <person name="Blom J."/>
            <person name="Schaeberle T.F."/>
            <person name="Kehraus S."/>
            <person name="Schiefer A."/>
            <person name="Pfarr K."/>
            <person name="Goesmann A."/>
            <person name="Hoerauf A."/>
            <person name="Koenig G.M."/>
        </authorList>
    </citation>
    <scope>NUCLEOTIDE SEQUENCE [LARGE SCALE GENOMIC DNA]</scope>
    <source>
        <strain evidence="3 4">B035</strain>
    </source>
</reference>